<evidence type="ECO:0000313" key="2">
    <source>
        <dbReference type="Proteomes" id="UP001241537"/>
    </source>
</evidence>
<comment type="caution">
    <text evidence="1">The sequence shown here is derived from an EMBL/GenBank/DDBJ whole genome shotgun (WGS) entry which is preliminary data.</text>
</comment>
<reference evidence="1" key="1">
    <citation type="submission" date="2023-07" db="EMBL/GenBank/DDBJ databases">
        <title>Genomic Encyclopedia of Type Strains, Phase IV (KMG-IV): sequencing the most valuable type-strain genomes for metagenomic binning, comparative biology and taxonomic classification.</title>
        <authorList>
            <person name="Goeker M."/>
        </authorList>
    </citation>
    <scope>NUCLEOTIDE SEQUENCE</scope>
    <source>
        <strain evidence="1">DSM 19659</strain>
    </source>
</reference>
<sequence length="102" mass="11877">MVIDRSFFYSLEHYEYGEAFYGSYRSVCYRLGIEPLENVHWTPVDKREVHSLRAYVWPGPFAFSETQEEKEFQDFPYTAEGLDAAVAWIDAHCEGAGELKLL</sequence>
<evidence type="ECO:0000313" key="1">
    <source>
        <dbReference type="EMBL" id="MDQ0152456.1"/>
    </source>
</evidence>
<keyword evidence="2" id="KW-1185">Reference proteome</keyword>
<dbReference type="Proteomes" id="UP001241537">
    <property type="component" value="Unassembled WGS sequence"/>
</dbReference>
<accession>A0AAE4ALR8</accession>
<gene>
    <name evidence="1" type="ORF">J2S20_001148</name>
</gene>
<evidence type="ECO:0008006" key="3">
    <source>
        <dbReference type="Google" id="ProtNLM"/>
    </source>
</evidence>
<name>A0AAE4ALR8_9FIRM</name>
<dbReference type="RefSeq" id="WP_106612678.1">
    <property type="nucleotide sequence ID" value="NZ_JAUSTO010000006.1"/>
</dbReference>
<protein>
    <recommendedName>
        <fullName evidence="3">GNAT family acetyltransferase</fullName>
    </recommendedName>
</protein>
<dbReference type="EMBL" id="JAUSTO010000006">
    <property type="protein sequence ID" value="MDQ0152456.1"/>
    <property type="molecule type" value="Genomic_DNA"/>
</dbReference>
<dbReference type="AlphaFoldDB" id="A0AAE4ALR8"/>
<organism evidence="1 2">
    <name type="scientific">Moryella indoligenes</name>
    <dbReference type="NCBI Taxonomy" id="371674"/>
    <lineage>
        <taxon>Bacteria</taxon>
        <taxon>Bacillati</taxon>
        <taxon>Bacillota</taxon>
        <taxon>Clostridia</taxon>
        <taxon>Lachnospirales</taxon>
        <taxon>Lachnospiraceae</taxon>
        <taxon>Moryella</taxon>
    </lineage>
</organism>
<proteinExistence type="predicted"/>